<dbReference type="RefSeq" id="WP_002769966.1">
    <property type="nucleotide sequence ID" value="NZ_JH597773.1"/>
</dbReference>
<protein>
    <recommendedName>
        <fullName evidence="3">LamG-like jellyroll fold domain-containing protein</fullName>
    </recommendedName>
</protein>
<feature type="domain" description="LamG-like jellyroll fold" evidence="3">
    <location>
        <begin position="1018"/>
        <end position="1148"/>
    </location>
</feature>
<keyword evidence="2" id="KW-1015">Disulfide bond</keyword>
<evidence type="ECO:0000259" key="3">
    <source>
        <dbReference type="SMART" id="SM00560"/>
    </source>
</evidence>
<dbReference type="Proteomes" id="UP000005737">
    <property type="component" value="Unassembled WGS sequence"/>
</dbReference>
<dbReference type="EMBL" id="JH597773">
    <property type="protein sequence ID" value="EHQ05387.1"/>
    <property type="molecule type" value="Genomic_DNA"/>
</dbReference>
<dbReference type="Gene3D" id="2.60.120.200">
    <property type="match status" value="2"/>
</dbReference>
<evidence type="ECO:0000256" key="1">
    <source>
        <dbReference type="ARBA" id="ARBA00022729"/>
    </source>
</evidence>
<proteinExistence type="predicted"/>
<dbReference type="InterPro" id="IPR006558">
    <property type="entry name" value="LamG-like"/>
</dbReference>
<evidence type="ECO:0000313" key="5">
    <source>
        <dbReference type="Proteomes" id="UP000005737"/>
    </source>
</evidence>
<feature type="domain" description="LamG-like jellyroll fold" evidence="3">
    <location>
        <begin position="807"/>
        <end position="943"/>
    </location>
</feature>
<dbReference type="Pfam" id="PF13385">
    <property type="entry name" value="Laminin_G_3"/>
    <property type="match status" value="2"/>
</dbReference>
<gene>
    <name evidence="4" type="ORF">Lepil_0684</name>
</gene>
<keyword evidence="1" id="KW-0732">Signal</keyword>
<evidence type="ECO:0000256" key="2">
    <source>
        <dbReference type="ARBA" id="ARBA00023157"/>
    </source>
</evidence>
<dbReference type="PANTHER" id="PTHR42535:SF2">
    <property type="entry name" value="CHROMOSOME UNDETERMINED SCAFFOLD_146, WHOLE GENOME SHOTGUN SEQUENCE"/>
    <property type="match status" value="1"/>
</dbReference>
<dbReference type="HOGENOM" id="CLU_260001_0_0_12"/>
<dbReference type="STRING" id="183.GCA_002009735_00799"/>
<accession>H2CD83</accession>
<sequence>MKSCAYTGYGPLTFLAGIVLLFSVSCTRAISDRIPEFFLFDAINPPLYSISGAVSGLAMNGLVLSNSGDSVELNSPASEFVFNRKLRTDTAYNIVVSAYPRNEEDGSQYCTVAGGSGTIGNGDVSGVHVNCSDAVTLLVNVQPGLIGTGMVLLNRGADPLTINGEILAPTRFAFRTPVVATDPVYAVTVGTQPVNPHQTCSVTDGADTYSGGFPGEIITPSVSCITNRYAIRVNVTGLKSGNTLVIKSDFGTYPAETGLESYPATSAGSETIAVTANGISAPFATKIRSGDSYALAIDTQATGQNCTIGTPSASVTSYDIVVPVNCATNSYPITGEVTGYEGSTPLRIRITANGTSQTINYSTGGTFTSTAIPYGSAFEMRILTNPQNKWQTCSIVDEGNSNGSIVSSGAVDAMGQTWDDRLTDASMHLGSAISGIEIECVTNTFTVGGAVTGYAAGTYTQKLQLQNGAETLTIEPGSTSFVFVTPVASGTSYGVTLLQPPVLDNEALNCSVSGGSGTMAGANVSGVSISCSLDRTIRVTVTGFGISPAGNFTLNPGTGGPSASVTANGDYYFSVKTGQTYSFNTPSPANQTCTWSNPSLIAGTVTSNLALSLDCSPIVMSTSVDDNDATLKYDMGAGPIEIKFNKDMSSTIAAAGTSTDCSQQGIQISMVKTGSTTEVPVHNNFVSCVPLQSVSVSGNIVTVAPHPDYMWYEATYKIRINNSAVVDAGNTAMAYASGSYQSTTGFNTGRLVRWYNSGNSTDSSRAGSPLSGTVQAATGADGDAGGSLSFSASYLSASASGLPAFGESRTVCQWVRLTDLPPDNTNKHLVSYGSNTTDKAFGIGIRRQGGMQLRFFGGADRDDFIPHTFHRNAWTHICVVYDGDQTKLLFYVNGALIGTADRSDAPLATNVANFYLSGWVSGLGGITGMLDNVRIYSAVLPDRQIRYLATQVPDGLVGRWDLVSNGGESPGKDVSGFHRDLQSSGTVIPGVDRFGLSSAIAFGGGRLDHAGVATNQTAGITLGAWIFPKDYGNVGVNTIVLNGHSSSGGYELYIDGMSQRLCFLISGFDSFCSTVTIPLNVWTHVTLVSESPTIWKLYVNGAAAGSFSVTTVNTPVSGVFIGRNQSNDEAFFGSISDVRIYERALLQSEIQALVQQPNKIVKLTASGWTGNLGGISGADTKCGEGFKAMLVSSNNDRRACTSANCTTGGITEHRDWVLRPNITYLNPDGNVLFTANWNGVFAFGTLNAQLIGSNPTYVWTGFGSSSWTTISAYDTCNNWTAAEADGSGYANASLTDSEFIRSGTLACNATGLRLYCVEQ</sequence>
<dbReference type="InterPro" id="IPR013320">
    <property type="entry name" value="ConA-like_dom_sf"/>
</dbReference>
<dbReference type="SUPFAM" id="SSF56436">
    <property type="entry name" value="C-type lectin-like"/>
    <property type="match status" value="1"/>
</dbReference>
<reference evidence="4 5" key="1">
    <citation type="submission" date="2011-10" db="EMBL/GenBank/DDBJ databases">
        <title>The Improved High-Quality Draft genome of Leptonema illini DSM 21528.</title>
        <authorList>
            <consortium name="US DOE Joint Genome Institute (JGI-PGF)"/>
            <person name="Lucas S."/>
            <person name="Copeland A."/>
            <person name="Lapidus A."/>
            <person name="Glavina del Rio T."/>
            <person name="Dalin E."/>
            <person name="Tice H."/>
            <person name="Bruce D."/>
            <person name="Goodwin L."/>
            <person name="Pitluck S."/>
            <person name="Peters L."/>
            <person name="Mikhailova N."/>
            <person name="Held B."/>
            <person name="Kyrpides N."/>
            <person name="Mavromatis K."/>
            <person name="Ivanova N."/>
            <person name="Markowitz V."/>
            <person name="Cheng J.-F."/>
            <person name="Hugenholtz P."/>
            <person name="Woyke T."/>
            <person name="Wu D."/>
            <person name="Gronow S."/>
            <person name="Wellnitz S."/>
            <person name="Brambilla E.-M."/>
            <person name="Klenk H.-P."/>
            <person name="Eisen J.A."/>
        </authorList>
    </citation>
    <scope>NUCLEOTIDE SEQUENCE [LARGE SCALE GENOMIC DNA]</scope>
    <source>
        <strain evidence="4 5">DSM 21528</strain>
    </source>
</reference>
<dbReference type="Pfam" id="PF07588">
    <property type="entry name" value="DUF1554"/>
    <property type="match status" value="1"/>
</dbReference>
<dbReference type="InterPro" id="IPR016187">
    <property type="entry name" value="CTDL_fold"/>
</dbReference>
<evidence type="ECO:0000313" key="4">
    <source>
        <dbReference type="EMBL" id="EHQ05387.1"/>
    </source>
</evidence>
<dbReference type="Gene3D" id="3.10.100.10">
    <property type="entry name" value="Mannose-Binding Protein A, subunit A"/>
    <property type="match status" value="1"/>
</dbReference>
<dbReference type="InterPro" id="IPR016186">
    <property type="entry name" value="C-type_lectin-like/link_sf"/>
</dbReference>
<name>H2CD83_9LEPT</name>
<dbReference type="SUPFAM" id="SSF49899">
    <property type="entry name" value="Concanavalin A-like lectins/glucanases"/>
    <property type="match status" value="2"/>
</dbReference>
<keyword evidence="5" id="KW-1185">Reference proteome</keyword>
<organism evidence="4 5">
    <name type="scientific">Leptonema illini DSM 21528</name>
    <dbReference type="NCBI Taxonomy" id="929563"/>
    <lineage>
        <taxon>Bacteria</taxon>
        <taxon>Pseudomonadati</taxon>
        <taxon>Spirochaetota</taxon>
        <taxon>Spirochaetia</taxon>
        <taxon>Leptospirales</taxon>
        <taxon>Leptospiraceae</taxon>
        <taxon>Leptonema</taxon>
    </lineage>
</organism>
<dbReference type="PROSITE" id="PS51257">
    <property type="entry name" value="PROKAR_LIPOPROTEIN"/>
    <property type="match status" value="1"/>
</dbReference>
<dbReference type="InterPro" id="IPR011448">
    <property type="entry name" value="DUF1554"/>
</dbReference>
<dbReference type="SMART" id="SM00560">
    <property type="entry name" value="LamGL"/>
    <property type="match status" value="2"/>
</dbReference>
<dbReference type="PANTHER" id="PTHR42535">
    <property type="entry name" value="OOKINETE PROTEIN, PUTATIVE-RELATED"/>
    <property type="match status" value="1"/>
</dbReference>